<gene>
    <name evidence="2" type="ORF">DB31_8090</name>
</gene>
<evidence type="ECO:0000313" key="3">
    <source>
        <dbReference type="Proteomes" id="UP000028725"/>
    </source>
</evidence>
<feature type="region of interest" description="Disordered" evidence="1">
    <location>
        <begin position="31"/>
        <end position="107"/>
    </location>
</feature>
<organism evidence="2 3">
    <name type="scientific">Hyalangium minutum</name>
    <dbReference type="NCBI Taxonomy" id="394096"/>
    <lineage>
        <taxon>Bacteria</taxon>
        <taxon>Pseudomonadati</taxon>
        <taxon>Myxococcota</taxon>
        <taxon>Myxococcia</taxon>
        <taxon>Myxococcales</taxon>
        <taxon>Cystobacterineae</taxon>
        <taxon>Archangiaceae</taxon>
        <taxon>Hyalangium</taxon>
    </lineage>
</organism>
<feature type="compositionally biased region" description="Basic and acidic residues" evidence="1">
    <location>
        <begin position="37"/>
        <end position="53"/>
    </location>
</feature>
<protein>
    <submittedName>
        <fullName evidence="2">Uncharacterized protein</fullName>
    </submittedName>
</protein>
<evidence type="ECO:0000256" key="1">
    <source>
        <dbReference type="SAM" id="MobiDB-lite"/>
    </source>
</evidence>
<keyword evidence="3" id="KW-1185">Reference proteome</keyword>
<dbReference type="Proteomes" id="UP000028725">
    <property type="component" value="Unassembled WGS sequence"/>
</dbReference>
<evidence type="ECO:0000313" key="2">
    <source>
        <dbReference type="EMBL" id="KFE67607.1"/>
    </source>
</evidence>
<comment type="caution">
    <text evidence="2">The sequence shown here is derived from an EMBL/GenBank/DDBJ whole genome shotgun (WGS) entry which is preliminary data.</text>
</comment>
<feature type="compositionally biased region" description="Basic and acidic residues" evidence="1">
    <location>
        <begin position="61"/>
        <end position="76"/>
    </location>
</feature>
<sequence>MVAGLLGLTGLATGCSDTTKAEVNEELRQAGQQVGEAAKDVENAAKETADGLRDGYGGSGTDKKIGDGKIGEHEGVINDGEGPFEQHDQRGKNNPLKDGVGPLENNH</sequence>
<reference evidence="2 3" key="1">
    <citation type="submission" date="2014-04" db="EMBL/GenBank/DDBJ databases">
        <title>Genome assembly of Hyalangium minutum DSM 14724.</title>
        <authorList>
            <person name="Sharma G."/>
            <person name="Subramanian S."/>
        </authorList>
    </citation>
    <scope>NUCLEOTIDE SEQUENCE [LARGE SCALE GENOMIC DNA]</scope>
    <source>
        <strain evidence="2 3">DSM 14724</strain>
    </source>
</reference>
<dbReference type="EMBL" id="JMCB01000007">
    <property type="protein sequence ID" value="KFE67607.1"/>
    <property type="molecule type" value="Genomic_DNA"/>
</dbReference>
<dbReference type="AlphaFoldDB" id="A0A085WIU4"/>
<name>A0A085WIU4_9BACT</name>
<proteinExistence type="predicted"/>
<accession>A0A085WIU4</accession>